<evidence type="ECO:0000313" key="9">
    <source>
        <dbReference type="Proteomes" id="UP000322927"/>
    </source>
</evidence>
<feature type="domain" description="RDD" evidence="7">
    <location>
        <begin position="19"/>
        <end position="143"/>
    </location>
</feature>
<feature type="transmembrane region" description="Helical" evidence="6">
    <location>
        <begin position="65"/>
        <end position="86"/>
    </location>
</feature>
<gene>
    <name evidence="8" type="ORF">DEJ48_20420</name>
</gene>
<protein>
    <submittedName>
        <fullName evidence="8">RDD family protein</fullName>
    </submittedName>
</protein>
<feature type="transmembrane region" description="Helical" evidence="6">
    <location>
        <begin position="107"/>
        <end position="130"/>
    </location>
</feature>
<evidence type="ECO:0000256" key="1">
    <source>
        <dbReference type="ARBA" id="ARBA00004651"/>
    </source>
</evidence>
<dbReference type="PANTHER" id="PTHR36115:SF6">
    <property type="entry name" value="PROLINE-RICH ANTIGEN HOMOLOG"/>
    <property type="match status" value="1"/>
</dbReference>
<dbReference type="EMBL" id="CP029192">
    <property type="protein sequence ID" value="QES35481.1"/>
    <property type="molecule type" value="Genomic_DNA"/>
</dbReference>
<dbReference type="Pfam" id="PF06271">
    <property type="entry name" value="RDD"/>
    <property type="match status" value="1"/>
</dbReference>
<dbReference type="Proteomes" id="UP000322927">
    <property type="component" value="Chromosome"/>
</dbReference>
<dbReference type="RefSeq" id="WP_150217575.1">
    <property type="nucleotide sequence ID" value="NZ_CP029192.1"/>
</dbReference>
<dbReference type="GO" id="GO:0005886">
    <property type="term" value="C:plasma membrane"/>
    <property type="evidence" value="ECO:0007669"/>
    <property type="project" value="UniProtKB-SubCell"/>
</dbReference>
<name>A0A5P2C2F1_STRVZ</name>
<accession>A0A5P2C2F1</accession>
<evidence type="ECO:0000313" key="8">
    <source>
        <dbReference type="EMBL" id="QES35481.1"/>
    </source>
</evidence>
<evidence type="ECO:0000256" key="5">
    <source>
        <dbReference type="ARBA" id="ARBA00023136"/>
    </source>
</evidence>
<evidence type="ECO:0000256" key="2">
    <source>
        <dbReference type="ARBA" id="ARBA00022475"/>
    </source>
</evidence>
<dbReference type="PANTHER" id="PTHR36115">
    <property type="entry name" value="PROLINE-RICH ANTIGEN HOMOLOG-RELATED"/>
    <property type="match status" value="1"/>
</dbReference>
<keyword evidence="5 6" id="KW-0472">Membrane</keyword>
<reference evidence="8 9" key="1">
    <citation type="submission" date="2018-05" db="EMBL/GenBank/DDBJ databases">
        <title>Streptomyces venezuelae.</title>
        <authorList>
            <person name="Kim W."/>
            <person name="Lee N."/>
            <person name="Cho B.-K."/>
        </authorList>
    </citation>
    <scope>NUCLEOTIDE SEQUENCE [LARGE SCALE GENOMIC DNA]</scope>
    <source>
        <strain evidence="8 9">ATCC 14584</strain>
    </source>
</reference>
<evidence type="ECO:0000256" key="3">
    <source>
        <dbReference type="ARBA" id="ARBA00022692"/>
    </source>
</evidence>
<keyword evidence="3 6" id="KW-0812">Transmembrane</keyword>
<organism evidence="8 9">
    <name type="scientific">Streptomyces venezuelae</name>
    <dbReference type="NCBI Taxonomy" id="54571"/>
    <lineage>
        <taxon>Bacteria</taxon>
        <taxon>Bacillati</taxon>
        <taxon>Actinomycetota</taxon>
        <taxon>Actinomycetes</taxon>
        <taxon>Kitasatosporales</taxon>
        <taxon>Streptomycetaceae</taxon>
        <taxon>Streptomyces</taxon>
    </lineage>
</organism>
<evidence type="ECO:0000259" key="7">
    <source>
        <dbReference type="Pfam" id="PF06271"/>
    </source>
</evidence>
<feature type="transmembrane region" description="Helical" evidence="6">
    <location>
        <begin position="25"/>
        <end position="53"/>
    </location>
</feature>
<evidence type="ECO:0000256" key="6">
    <source>
        <dbReference type="SAM" id="Phobius"/>
    </source>
</evidence>
<keyword evidence="4 6" id="KW-1133">Transmembrane helix</keyword>
<proteinExistence type="predicted"/>
<dbReference type="OrthoDB" id="5245023at2"/>
<dbReference type="AlphaFoldDB" id="A0A5P2C2F1"/>
<evidence type="ECO:0000256" key="4">
    <source>
        <dbReference type="ARBA" id="ARBA00022989"/>
    </source>
</evidence>
<keyword evidence="2" id="KW-1003">Cell membrane</keyword>
<sequence>MNGGAAAPDGPWQARGKPAGLVSRLAAGCVDALVVALLGVLLHLGASALVLVVTGPPFRSLDPPAWVTAVCGTVLVLGYAAGSWVTTGRTAGGQVMGLRVSSRSGRLLRVAPAVLRAALCLALPAGLLWIPLSRRNASVQDLLVRSTVVYDWTPRSPAVSAYRRGAPNP</sequence>
<comment type="subcellular location">
    <subcellularLocation>
        <location evidence="1">Cell membrane</location>
        <topology evidence="1">Multi-pass membrane protein</topology>
    </subcellularLocation>
</comment>
<dbReference type="InterPro" id="IPR010432">
    <property type="entry name" value="RDD"/>
</dbReference>
<dbReference type="InterPro" id="IPR051791">
    <property type="entry name" value="Pra-immunoreactive"/>
</dbReference>